<dbReference type="Proteomes" id="UP001176517">
    <property type="component" value="Unassembled WGS sequence"/>
</dbReference>
<dbReference type="EMBL" id="JAPDMZ010000011">
    <property type="protein sequence ID" value="KAK0556761.1"/>
    <property type="molecule type" value="Genomic_DNA"/>
</dbReference>
<feature type="region of interest" description="Disordered" evidence="1">
    <location>
        <begin position="1"/>
        <end position="111"/>
    </location>
</feature>
<name>A0AAN6JWG1_9BASI</name>
<accession>A0AAN6JWG1</accession>
<comment type="caution">
    <text evidence="2">The sequence shown here is derived from an EMBL/GenBank/DDBJ whole genome shotgun (WGS) entry which is preliminary data.</text>
</comment>
<gene>
    <name evidence="2" type="ORF">OC846_000949</name>
</gene>
<evidence type="ECO:0000313" key="3">
    <source>
        <dbReference type="Proteomes" id="UP001176517"/>
    </source>
</evidence>
<feature type="region of interest" description="Disordered" evidence="1">
    <location>
        <begin position="124"/>
        <end position="286"/>
    </location>
</feature>
<feature type="compositionally biased region" description="Low complexity" evidence="1">
    <location>
        <begin position="1"/>
        <end position="34"/>
    </location>
</feature>
<keyword evidence="3" id="KW-1185">Reference proteome</keyword>
<dbReference type="AlphaFoldDB" id="A0AAN6JWG1"/>
<evidence type="ECO:0000313" key="2">
    <source>
        <dbReference type="EMBL" id="KAK0556761.1"/>
    </source>
</evidence>
<feature type="compositionally biased region" description="Basic and acidic residues" evidence="1">
    <location>
        <begin position="523"/>
        <end position="537"/>
    </location>
</feature>
<protein>
    <submittedName>
        <fullName evidence="2">Uncharacterized protein</fullName>
    </submittedName>
</protein>
<feature type="compositionally biased region" description="Basic and acidic residues" evidence="1">
    <location>
        <begin position="219"/>
        <end position="228"/>
    </location>
</feature>
<sequence>MQVHPASLSSESNMSSSPSSSSSPLESPASSASSWDQESDDLGTSVEPIKITPQGGAGGAGPETPLVSILCNPKHGAADAPAGELTKPTIAIPEADSNSSPTAAAGFSGGVSPTAAISAIKTVFSKKKSTPDLDGTSSAGGKKAATPALGKSFKRAGPPPTDDKGRIQGAPLLDHDPRSESEDGGESTSSSHSDTTKNGGFPASMQDARHNLGTSSDRLPQRPFRDRFGSVPDTHYYGTTSGQAQSQSIARSNSNASSSSYRSESSTGSKSRADLGASPHSIRFCPLPETGRLKRANSITIGIAARSQMLLSQGSGPVPRAQHQGWTNSAAGHHQPGGGGVHPSDPRFAGIQNHRAAAWYEAGGEVPDDVIDVGAELRKVGKLAWRKMRGGGGGGGGGNSAVAKDGNKGSAEATSGSNLSSPPPPPPPPKEQGQSTNMGDLAPAVPSKTGQTANDQWLRASDPDLLNHHHPHATAADGGNDDEADGMKTPRANAFGTGSGSGSGAGSIQPTPSLSGPNPLACDDGHGSKDAKEEGRVEWGAAESGRAQD</sequence>
<evidence type="ECO:0000256" key="1">
    <source>
        <dbReference type="SAM" id="MobiDB-lite"/>
    </source>
</evidence>
<reference evidence="2" key="1">
    <citation type="journal article" date="2023" name="PhytoFront">
        <title>Draft Genome Resources of Seven Strains of Tilletia horrida, Causal Agent of Kernel Smut of Rice.</title>
        <authorList>
            <person name="Khanal S."/>
            <person name="Antony Babu S."/>
            <person name="Zhou X.G."/>
        </authorList>
    </citation>
    <scope>NUCLEOTIDE SEQUENCE</scope>
    <source>
        <strain evidence="2">TX6</strain>
    </source>
</reference>
<feature type="compositionally biased region" description="Pro residues" evidence="1">
    <location>
        <begin position="421"/>
        <end position="430"/>
    </location>
</feature>
<organism evidence="2 3">
    <name type="scientific">Tilletia horrida</name>
    <dbReference type="NCBI Taxonomy" id="155126"/>
    <lineage>
        <taxon>Eukaryota</taxon>
        <taxon>Fungi</taxon>
        <taxon>Dikarya</taxon>
        <taxon>Basidiomycota</taxon>
        <taxon>Ustilaginomycotina</taxon>
        <taxon>Exobasidiomycetes</taxon>
        <taxon>Tilletiales</taxon>
        <taxon>Tilletiaceae</taxon>
        <taxon>Tilletia</taxon>
    </lineage>
</organism>
<feature type="compositionally biased region" description="Gly residues" evidence="1">
    <location>
        <begin position="390"/>
        <end position="399"/>
    </location>
</feature>
<feature type="region of interest" description="Disordered" evidence="1">
    <location>
        <begin position="313"/>
        <end position="348"/>
    </location>
</feature>
<proteinExistence type="predicted"/>
<feature type="compositionally biased region" description="Low complexity" evidence="1">
    <location>
        <begin position="243"/>
        <end position="270"/>
    </location>
</feature>
<feature type="region of interest" description="Disordered" evidence="1">
    <location>
        <begin position="389"/>
        <end position="549"/>
    </location>
</feature>